<dbReference type="EMBL" id="KZ345920">
    <property type="protein sequence ID" value="PIO71544.1"/>
    <property type="molecule type" value="Genomic_DNA"/>
</dbReference>
<accession>A0A2G9UMQ8</accession>
<dbReference type="InterPro" id="IPR019129">
    <property type="entry name" value="Folate-sensitive_fs_Fra10Ac1"/>
</dbReference>
<evidence type="ECO:0000313" key="2">
    <source>
        <dbReference type="EMBL" id="PIO71544.1"/>
    </source>
</evidence>
<protein>
    <submittedName>
        <fullName evidence="2">Uncharacterized protein</fullName>
    </submittedName>
</protein>
<dbReference type="AlphaFoldDB" id="A0A2G9UMQ8"/>
<sequence>MEAGKAKLFSANNYHENRAPDTLHQMGWSGESETIQLSKGYMANDCEHWMDTVKRNPDISVDDLQSEFDYQSEVERQKRKRSDLDDKGFSSLEKKPGRDEARAWFQDEHGRVHRQMSRMMAMDAYSRHKELINLYYLSHPGATKMLQRDTSNDRTDYDVLKDNHKFLWSEEDEAAVAKSWEARMAKKYYDKLFKG</sequence>
<dbReference type="Pfam" id="PF09725">
    <property type="entry name" value="Fra10Ac1"/>
    <property type="match status" value="1"/>
</dbReference>
<organism evidence="2 3">
    <name type="scientific">Teladorsagia circumcincta</name>
    <name type="common">Brown stomach worm</name>
    <name type="synonym">Ostertagia circumcincta</name>
    <dbReference type="NCBI Taxonomy" id="45464"/>
    <lineage>
        <taxon>Eukaryota</taxon>
        <taxon>Metazoa</taxon>
        <taxon>Ecdysozoa</taxon>
        <taxon>Nematoda</taxon>
        <taxon>Chromadorea</taxon>
        <taxon>Rhabditida</taxon>
        <taxon>Rhabditina</taxon>
        <taxon>Rhabditomorpha</taxon>
        <taxon>Strongyloidea</taxon>
        <taxon>Trichostrongylidae</taxon>
        <taxon>Teladorsagia</taxon>
    </lineage>
</organism>
<dbReference type="OrthoDB" id="197967at2759"/>
<evidence type="ECO:0000256" key="1">
    <source>
        <dbReference type="SAM" id="MobiDB-lite"/>
    </source>
</evidence>
<dbReference type="Proteomes" id="UP000230423">
    <property type="component" value="Unassembled WGS sequence"/>
</dbReference>
<feature type="compositionally biased region" description="Basic and acidic residues" evidence="1">
    <location>
        <begin position="82"/>
        <end position="95"/>
    </location>
</feature>
<evidence type="ECO:0000313" key="3">
    <source>
        <dbReference type="Proteomes" id="UP000230423"/>
    </source>
</evidence>
<feature type="region of interest" description="Disordered" evidence="1">
    <location>
        <begin position="70"/>
        <end position="95"/>
    </location>
</feature>
<proteinExistence type="predicted"/>
<keyword evidence="3" id="KW-1185">Reference proteome</keyword>
<reference evidence="2 3" key="1">
    <citation type="submission" date="2015-09" db="EMBL/GenBank/DDBJ databases">
        <title>Draft genome of the parasitic nematode Teladorsagia circumcincta isolate WARC Sus (inbred).</title>
        <authorList>
            <person name="Mitreva M."/>
        </authorList>
    </citation>
    <scope>NUCLEOTIDE SEQUENCE [LARGE SCALE GENOMIC DNA]</scope>
    <source>
        <strain evidence="2 3">S</strain>
    </source>
</reference>
<name>A0A2G9UMQ8_TELCI</name>
<gene>
    <name evidence="2" type="ORF">TELCIR_06554</name>
</gene>